<dbReference type="eggNOG" id="KOG2000">
    <property type="taxonomic scope" value="Eukaryota"/>
</dbReference>
<dbReference type="KEGG" id="cme:CYME_CMN041C"/>
<dbReference type="Gramene" id="CMN041CT">
    <property type="protein sequence ID" value="CMN041CT"/>
    <property type="gene ID" value="CMN041C"/>
</dbReference>
<dbReference type="GO" id="GO:0005874">
    <property type="term" value="C:microtubule"/>
    <property type="evidence" value="ECO:0007669"/>
    <property type="project" value="UniProtKB-KW"/>
</dbReference>
<gene>
    <name evidence="9" type="ORF">CYME_CMN041C</name>
</gene>
<dbReference type="GO" id="GO:0000930">
    <property type="term" value="C:gamma-tubulin complex"/>
    <property type="evidence" value="ECO:0007669"/>
    <property type="project" value="TreeGrafter"/>
</dbReference>
<dbReference type="GO" id="GO:0031122">
    <property type="term" value="P:cytoplasmic microtubule organization"/>
    <property type="evidence" value="ECO:0007669"/>
    <property type="project" value="TreeGrafter"/>
</dbReference>
<comment type="subcellular location">
    <subcellularLocation>
        <location evidence="5">Cytoplasm</location>
        <location evidence="5">Cytoskeleton</location>
        <location evidence="5">Microtubule organizing center</location>
    </subcellularLocation>
</comment>
<keyword evidence="3 5" id="KW-0493">Microtubule</keyword>
<evidence type="ECO:0000256" key="4">
    <source>
        <dbReference type="ARBA" id="ARBA00023212"/>
    </source>
</evidence>
<evidence type="ECO:0000313" key="9">
    <source>
        <dbReference type="EMBL" id="BAM81178.1"/>
    </source>
</evidence>
<proteinExistence type="inferred from homology"/>
<dbReference type="Proteomes" id="UP000007014">
    <property type="component" value="Chromosome 14"/>
</dbReference>
<keyword evidence="2 5" id="KW-0963">Cytoplasm</keyword>
<dbReference type="GO" id="GO:0000922">
    <property type="term" value="C:spindle pole"/>
    <property type="evidence" value="ECO:0007669"/>
    <property type="project" value="InterPro"/>
</dbReference>
<evidence type="ECO:0000256" key="1">
    <source>
        <dbReference type="ARBA" id="ARBA00010337"/>
    </source>
</evidence>
<feature type="region of interest" description="Disordered" evidence="6">
    <location>
        <begin position="586"/>
        <end position="612"/>
    </location>
</feature>
<accession>M1VIZ0</accession>
<feature type="domain" description="Gamma tubulin complex component protein N-terminal" evidence="8">
    <location>
        <begin position="28"/>
        <end position="267"/>
    </location>
</feature>
<protein>
    <recommendedName>
        <fullName evidence="5">Spindle pole body component</fullName>
    </recommendedName>
</protein>
<keyword evidence="4 5" id="KW-0206">Cytoskeleton</keyword>
<dbReference type="InterPro" id="IPR042241">
    <property type="entry name" value="GCP_C_sf"/>
</dbReference>
<evidence type="ECO:0000256" key="3">
    <source>
        <dbReference type="ARBA" id="ARBA00022701"/>
    </source>
</evidence>
<dbReference type="EMBL" id="AP006496">
    <property type="protein sequence ID" value="BAM81178.1"/>
    <property type="molecule type" value="Genomic_DNA"/>
</dbReference>
<dbReference type="GO" id="GO:0051225">
    <property type="term" value="P:spindle assembly"/>
    <property type="evidence" value="ECO:0007669"/>
    <property type="project" value="TreeGrafter"/>
</dbReference>
<dbReference type="HOGENOM" id="CLU_375261_0_0_1"/>
<dbReference type="InterPro" id="IPR041470">
    <property type="entry name" value="GCP_N"/>
</dbReference>
<dbReference type="GO" id="GO:0043015">
    <property type="term" value="F:gamma-tubulin binding"/>
    <property type="evidence" value="ECO:0007669"/>
    <property type="project" value="InterPro"/>
</dbReference>
<dbReference type="OrthoDB" id="5860513at2759"/>
<evidence type="ECO:0000256" key="6">
    <source>
        <dbReference type="SAM" id="MobiDB-lite"/>
    </source>
</evidence>
<dbReference type="AlphaFoldDB" id="M1VIZ0"/>
<keyword evidence="10" id="KW-1185">Reference proteome</keyword>
<dbReference type="Pfam" id="PF04130">
    <property type="entry name" value="GCP_C_terminal"/>
    <property type="match status" value="1"/>
</dbReference>
<evidence type="ECO:0000259" key="8">
    <source>
        <dbReference type="Pfam" id="PF17681"/>
    </source>
</evidence>
<dbReference type="InterPro" id="IPR040457">
    <property type="entry name" value="GCP_C"/>
</dbReference>
<dbReference type="Gene3D" id="1.20.120.1900">
    <property type="entry name" value="Gamma-tubulin complex, C-terminal domain"/>
    <property type="match status" value="1"/>
</dbReference>
<reference evidence="9 10" key="2">
    <citation type="journal article" date="2007" name="BMC Biol.">
        <title>A 100%-complete sequence reveals unusually simple genomic features in the hot-spring red alga Cyanidioschyzon merolae.</title>
        <authorList>
            <person name="Nozaki H."/>
            <person name="Takano H."/>
            <person name="Misumi O."/>
            <person name="Terasawa K."/>
            <person name="Matsuzaki M."/>
            <person name="Maruyama S."/>
            <person name="Nishida K."/>
            <person name="Yagisawa F."/>
            <person name="Yoshida Y."/>
            <person name="Fujiwara T."/>
            <person name="Takio S."/>
            <person name="Tamura K."/>
            <person name="Chung S.J."/>
            <person name="Nakamura S."/>
            <person name="Kuroiwa H."/>
            <person name="Tanaka K."/>
            <person name="Sato N."/>
            <person name="Kuroiwa T."/>
        </authorList>
    </citation>
    <scope>NUCLEOTIDE SEQUENCE [LARGE SCALE GENOMIC DNA]</scope>
    <source>
        <strain evidence="9 10">10D</strain>
    </source>
</reference>
<feature type="domain" description="Gamma tubulin complex component C-terminal" evidence="7">
    <location>
        <begin position="333"/>
        <end position="570"/>
    </location>
</feature>
<dbReference type="STRING" id="280699.M1VIZ0"/>
<dbReference type="GO" id="GO:0051011">
    <property type="term" value="F:microtubule minus-end binding"/>
    <property type="evidence" value="ECO:0007669"/>
    <property type="project" value="TreeGrafter"/>
</dbReference>
<dbReference type="GeneID" id="16995260"/>
<dbReference type="OMA" id="WVYQPGR"/>
<evidence type="ECO:0000256" key="5">
    <source>
        <dbReference type="RuleBase" id="RU363050"/>
    </source>
</evidence>
<evidence type="ECO:0000256" key="2">
    <source>
        <dbReference type="ARBA" id="ARBA00022490"/>
    </source>
</evidence>
<dbReference type="Pfam" id="PF17681">
    <property type="entry name" value="GCP_N_terminal"/>
    <property type="match status" value="1"/>
</dbReference>
<reference evidence="9 10" key="1">
    <citation type="journal article" date="2004" name="Nature">
        <title>Genome sequence of the ultrasmall unicellular red alga Cyanidioschyzon merolae 10D.</title>
        <authorList>
            <person name="Matsuzaki M."/>
            <person name="Misumi O."/>
            <person name="Shin-i T."/>
            <person name="Maruyama S."/>
            <person name="Takahara M."/>
            <person name="Miyagishima S."/>
            <person name="Mori T."/>
            <person name="Nishida K."/>
            <person name="Yagisawa F."/>
            <person name="Nishida K."/>
            <person name="Yoshida Y."/>
            <person name="Nishimura Y."/>
            <person name="Nakao S."/>
            <person name="Kobayashi T."/>
            <person name="Momoyama Y."/>
            <person name="Higashiyama T."/>
            <person name="Minoda A."/>
            <person name="Sano M."/>
            <person name="Nomoto H."/>
            <person name="Oishi K."/>
            <person name="Hayashi H."/>
            <person name="Ohta F."/>
            <person name="Nishizaka S."/>
            <person name="Haga S."/>
            <person name="Miura S."/>
            <person name="Morishita T."/>
            <person name="Kabeya Y."/>
            <person name="Terasawa K."/>
            <person name="Suzuki Y."/>
            <person name="Ishii Y."/>
            <person name="Asakawa S."/>
            <person name="Takano H."/>
            <person name="Ohta N."/>
            <person name="Kuroiwa H."/>
            <person name="Tanaka K."/>
            <person name="Shimizu N."/>
            <person name="Sugano S."/>
            <person name="Sato N."/>
            <person name="Nozaki H."/>
            <person name="Ogasawara N."/>
            <person name="Kohara Y."/>
            <person name="Kuroiwa T."/>
        </authorList>
    </citation>
    <scope>NUCLEOTIDE SEQUENCE [LARGE SCALE GENOMIC DNA]</scope>
    <source>
        <strain evidence="9 10">10D</strain>
    </source>
</reference>
<dbReference type="GO" id="GO:0007020">
    <property type="term" value="P:microtubule nucleation"/>
    <property type="evidence" value="ECO:0007669"/>
    <property type="project" value="InterPro"/>
</dbReference>
<dbReference type="GO" id="GO:0051321">
    <property type="term" value="P:meiotic cell cycle"/>
    <property type="evidence" value="ECO:0007669"/>
    <property type="project" value="TreeGrafter"/>
</dbReference>
<name>M1VIZ0_CYAM1</name>
<dbReference type="PANTHER" id="PTHR19302">
    <property type="entry name" value="GAMMA TUBULIN COMPLEX PROTEIN"/>
    <property type="match status" value="1"/>
</dbReference>
<dbReference type="GO" id="GO:0000278">
    <property type="term" value="P:mitotic cell cycle"/>
    <property type="evidence" value="ECO:0007669"/>
    <property type="project" value="TreeGrafter"/>
</dbReference>
<evidence type="ECO:0000313" key="10">
    <source>
        <dbReference type="Proteomes" id="UP000007014"/>
    </source>
</evidence>
<evidence type="ECO:0000259" key="7">
    <source>
        <dbReference type="Pfam" id="PF04130"/>
    </source>
</evidence>
<sequence>MTQGVSVVGERVAMEPPATEAELRLLPELLAVLKGAPSEVLRHEGETSFFQVANLSHAIDDSVVHLVRSVAEAGWLYAHRIRPFVQPHPLPGSMKERWRVCKDSTPAQESRTRAALRSALVAELQPYHLTLDQAERMLLQNRLCLQQLAMLIEPHRCTLLRWLAMIAEAAAEAANTANDAVSILNLVGRLQNHGDPAVIHTMGRIFSEVVQPLQRMVISWVAYGDLKDAGFEFFIQLDDRKFPALHPECVPYWIPKPLVERLFHAGLSRFLWDKWAQCATFQNDAVLLDSQYSPPATLARTSSFLAWLGSLCASDGPGSGVPVRSLFLDQYHLVHHLSIHRHFVLLEDGDFALHLTEKLEPVMLRATASVERSALLQALVEALTHTGLHRAGRAATEHLLDRLDVYLARPQTRDQDCIANAFTLTYLFPDPIDYLIRQCPHFGEYKRLYGVFWKLRLTQYQLAVAAHEHSRLYQDLKRWAAPGRRMPAPAAHDRAGSAAIRTPLANCALFRAHLHQCLQAVIQCFYRDVVDPAWRTCVANLHGEHAQGASWCTLIEALDAYFAQVVHELTPADQNTTDKKRSKVLAPVNHLESPANNATERAGARPSPGKPQQAVSAAAVPHCCRPAPCGLESSTAATTPAIASLCVMIRQFLALNQGICLRLNGYVRSLGYADPTCPNDDLACLDAALRRQFRQWQRVTCPKWRAALDASPSEALRRLAADVPCPPGPLCALGRTPETP</sequence>
<dbReference type="InterPro" id="IPR007259">
    <property type="entry name" value="GCP"/>
</dbReference>
<organism evidence="9 10">
    <name type="scientific">Cyanidioschyzon merolae (strain NIES-3377 / 10D)</name>
    <name type="common">Unicellular red alga</name>
    <dbReference type="NCBI Taxonomy" id="280699"/>
    <lineage>
        <taxon>Eukaryota</taxon>
        <taxon>Rhodophyta</taxon>
        <taxon>Bangiophyceae</taxon>
        <taxon>Cyanidiales</taxon>
        <taxon>Cyanidiaceae</taxon>
        <taxon>Cyanidioschyzon</taxon>
    </lineage>
</organism>
<comment type="similarity">
    <text evidence="1 5">Belongs to the TUBGCP family.</text>
</comment>
<dbReference type="RefSeq" id="XP_005537214.1">
    <property type="nucleotide sequence ID" value="XM_005537157.1"/>
</dbReference>